<reference evidence="1" key="1">
    <citation type="journal article" date="2015" name="Nature">
        <title>Complex archaea that bridge the gap between prokaryotes and eukaryotes.</title>
        <authorList>
            <person name="Spang A."/>
            <person name="Saw J.H."/>
            <person name="Jorgensen S.L."/>
            <person name="Zaremba-Niedzwiedzka K."/>
            <person name="Martijn J."/>
            <person name="Lind A.E."/>
            <person name="van Eijk R."/>
            <person name="Schleper C."/>
            <person name="Guy L."/>
            <person name="Ettema T.J."/>
        </authorList>
    </citation>
    <scope>NUCLEOTIDE SEQUENCE</scope>
</reference>
<feature type="non-terminal residue" evidence="1">
    <location>
        <position position="1"/>
    </location>
</feature>
<organism evidence="1">
    <name type="scientific">marine sediment metagenome</name>
    <dbReference type="NCBI Taxonomy" id="412755"/>
    <lineage>
        <taxon>unclassified sequences</taxon>
        <taxon>metagenomes</taxon>
        <taxon>ecological metagenomes</taxon>
    </lineage>
</organism>
<dbReference type="AlphaFoldDB" id="A0A0F9CV97"/>
<comment type="caution">
    <text evidence="1">The sequence shown here is derived from an EMBL/GenBank/DDBJ whole genome shotgun (WGS) entry which is preliminary data.</text>
</comment>
<sequence>ADGGRAAERVPPLPPDGLLATHTFFPKTSAEDVRLELAQGAGNPDSEFLKKYPGWNIQNLESGINWLSDGQQALVPRDSPIVELYNDVREREGLPVLGAQDEDVTGYFTTKQSEARRCIDLMRSSLHQYLQMSNLYDTKFSISRTYTSAPPSASEPRHKMWKDNAEIFDDVPPKQSAQAIRMAEPFSLYVKVLFRYKAV</sequence>
<name>A0A0F9CV97_9ZZZZ</name>
<proteinExistence type="predicted"/>
<evidence type="ECO:0000313" key="1">
    <source>
        <dbReference type="EMBL" id="KKL03793.1"/>
    </source>
</evidence>
<dbReference type="EMBL" id="LAZR01044790">
    <property type="protein sequence ID" value="KKL03793.1"/>
    <property type="molecule type" value="Genomic_DNA"/>
</dbReference>
<protein>
    <submittedName>
        <fullName evidence="1">Uncharacterized protein</fullName>
    </submittedName>
</protein>
<accession>A0A0F9CV97</accession>
<gene>
    <name evidence="1" type="ORF">LCGC14_2622580</name>
</gene>